<reference evidence="2" key="1">
    <citation type="submission" date="2022-11" db="EMBL/GenBank/DDBJ databases">
        <title>Methylomonas rapida sp. nov., Carotenoid-Producing Obligate Methanotrophs with High Growth Characteristics and Biotechnological Potential.</title>
        <authorList>
            <person name="Tikhonova E.N."/>
            <person name="Suleimanov R.Z."/>
            <person name="Miroshnikov K."/>
            <person name="Oshkin I.Y."/>
            <person name="Belova S.E."/>
            <person name="Danilova O.V."/>
            <person name="Ashikhmin A."/>
            <person name="Konopkin A."/>
            <person name="But S.Y."/>
            <person name="Khmelenina V.N."/>
            <person name="Kuznetsov N."/>
            <person name="Pimenov N.V."/>
            <person name="Dedysh S.N."/>
        </authorList>
    </citation>
    <scope>NUCLEOTIDE SEQUENCE</scope>
    <source>
        <strain evidence="2">MP1</strain>
    </source>
</reference>
<sequence length="66" mass="7894">MMLFFYTLVILFSLFILWLGYKILLKAGLDGWWTLTLLIPVVNIIMIWVFAFCRWPNLRADVKQNL</sequence>
<dbReference type="Proteomes" id="UP001162780">
    <property type="component" value="Chromosome"/>
</dbReference>
<name>A0ABY7GM95_9GAMM</name>
<evidence type="ECO:0000313" key="3">
    <source>
        <dbReference type="Proteomes" id="UP001162780"/>
    </source>
</evidence>
<accession>A0ABY7GM95</accession>
<keyword evidence="1" id="KW-0812">Transmembrane</keyword>
<dbReference type="RefSeq" id="WP_255186529.1">
    <property type="nucleotide sequence ID" value="NZ_CP113517.1"/>
</dbReference>
<keyword evidence="1" id="KW-0472">Membrane</keyword>
<gene>
    <name evidence="2" type="ORF">NM686_003650</name>
</gene>
<protein>
    <submittedName>
        <fullName evidence="2">Uncharacterized protein</fullName>
    </submittedName>
</protein>
<keyword evidence="3" id="KW-1185">Reference proteome</keyword>
<proteinExistence type="predicted"/>
<organism evidence="2 3">
    <name type="scientific">Methylomonas rapida</name>
    <dbReference type="NCBI Taxonomy" id="2963939"/>
    <lineage>
        <taxon>Bacteria</taxon>
        <taxon>Pseudomonadati</taxon>
        <taxon>Pseudomonadota</taxon>
        <taxon>Gammaproteobacteria</taxon>
        <taxon>Methylococcales</taxon>
        <taxon>Methylococcaceae</taxon>
        <taxon>Methylomonas</taxon>
    </lineage>
</organism>
<feature type="transmembrane region" description="Helical" evidence="1">
    <location>
        <begin position="32"/>
        <end position="53"/>
    </location>
</feature>
<evidence type="ECO:0000256" key="1">
    <source>
        <dbReference type="SAM" id="Phobius"/>
    </source>
</evidence>
<dbReference type="EMBL" id="CP113517">
    <property type="protein sequence ID" value="WAR45619.1"/>
    <property type="molecule type" value="Genomic_DNA"/>
</dbReference>
<evidence type="ECO:0000313" key="2">
    <source>
        <dbReference type="EMBL" id="WAR45619.1"/>
    </source>
</evidence>
<keyword evidence="1" id="KW-1133">Transmembrane helix</keyword>